<dbReference type="EMBL" id="ML210220">
    <property type="protein sequence ID" value="TFK23362.1"/>
    <property type="molecule type" value="Genomic_DNA"/>
</dbReference>
<feature type="region of interest" description="Disordered" evidence="1">
    <location>
        <begin position="340"/>
        <end position="366"/>
    </location>
</feature>
<name>A0A5C3KS68_COPMA</name>
<dbReference type="AlphaFoldDB" id="A0A5C3KS68"/>
<gene>
    <name evidence="2" type="ORF">FA15DRAFT_705528</name>
</gene>
<proteinExistence type="predicted"/>
<evidence type="ECO:0000313" key="3">
    <source>
        <dbReference type="Proteomes" id="UP000307440"/>
    </source>
</evidence>
<protein>
    <submittedName>
        <fullName evidence="2">Uncharacterized protein</fullName>
    </submittedName>
</protein>
<evidence type="ECO:0000313" key="2">
    <source>
        <dbReference type="EMBL" id="TFK23362.1"/>
    </source>
</evidence>
<dbReference type="Proteomes" id="UP000307440">
    <property type="component" value="Unassembled WGS sequence"/>
</dbReference>
<keyword evidence="3" id="KW-1185">Reference proteome</keyword>
<feature type="compositionally biased region" description="Basic and acidic residues" evidence="1">
    <location>
        <begin position="340"/>
        <end position="357"/>
    </location>
</feature>
<evidence type="ECO:0000256" key="1">
    <source>
        <dbReference type="SAM" id="MobiDB-lite"/>
    </source>
</evidence>
<feature type="region of interest" description="Disordered" evidence="1">
    <location>
        <begin position="285"/>
        <end position="306"/>
    </location>
</feature>
<organism evidence="2 3">
    <name type="scientific">Coprinopsis marcescibilis</name>
    <name type="common">Agaric fungus</name>
    <name type="synonym">Psathyrella marcescibilis</name>
    <dbReference type="NCBI Taxonomy" id="230819"/>
    <lineage>
        <taxon>Eukaryota</taxon>
        <taxon>Fungi</taxon>
        <taxon>Dikarya</taxon>
        <taxon>Basidiomycota</taxon>
        <taxon>Agaricomycotina</taxon>
        <taxon>Agaricomycetes</taxon>
        <taxon>Agaricomycetidae</taxon>
        <taxon>Agaricales</taxon>
        <taxon>Agaricineae</taxon>
        <taxon>Psathyrellaceae</taxon>
        <taxon>Coprinopsis</taxon>
    </lineage>
</organism>
<accession>A0A5C3KS68</accession>
<sequence length="859" mass="98142">MGYSAQGNILCLEGNLFYSPNCTRKVDLPEPINKNSDRNPFQIGTTWEDLRNPCRWTRAYGWRAFIPIDRHFDVYPLSCAAYIPAPVLNPENDLYSLPSSVVHNWNELDRTIGVITAILSREFDTPTVAPYPVRGWGYHRLFKSLAKARAISHRARDWFIVWMGLLSFMIAYAERKCNEFRAFQHTYGEGVVDVELKWWQDVLAKATGIQYMVDALPCSVVCSFTPATQRCGIFLDLVQKEEFQLPVDWFIGCGVPVWFPWNTDTAKHLEFNDMQHLIPPSHLLQMQHTLPPPNRPPSSAAPSEETEMLRRIEKRRILANEASKKCQDVILATIEDLTRKSERKREKDTPIEREKANQRMKKPPTTSALVCEYAVDEDPNKLRMELAPRAMREDILGQYTNDQKRYFPHLNLWICCFDLAPEQYVPDDEGDGTEYDVNNDMNPLPSEPAPFPAPPITPANNQLSPEFSDGFGGTNGAARFEETLVKSMRQFYGFIAPIPYPVTPSLPLDAPSIPKSALLVLGFPSTLNSTFCNAPISTSVVEFCHQLAKKKATPISWDLLPETIAPPPSAHLVANLIVKPRQIIPPKSNIVDSQHATMKSDDSKPVWFVIDFGENCPWKIAVTRAIDFLPICRLGSAPNVKTIVPFLLEHGIRFQTFTSRLPVRECFYRPVPTRLPARFHGHQFTFQEYQAYEYHRNLLLSDRRRMRAALLRGGIVWRLAFHSDVVQETLDDPTGAHDVTLEINGAEHHDDALTTVEEFLIVGAYSCPTGYGDQRSVRSWWPLPTTFDNSEYTGRWTHRQEAWFSERFGAICNGKGRPFAVKEWRDLLKGYKSKTQILSDRLEESSREFIDRQRNLHSV</sequence>
<reference evidence="2 3" key="1">
    <citation type="journal article" date="2019" name="Nat. Ecol. Evol.">
        <title>Megaphylogeny resolves global patterns of mushroom evolution.</title>
        <authorList>
            <person name="Varga T."/>
            <person name="Krizsan K."/>
            <person name="Foldi C."/>
            <person name="Dima B."/>
            <person name="Sanchez-Garcia M."/>
            <person name="Sanchez-Ramirez S."/>
            <person name="Szollosi G.J."/>
            <person name="Szarkandi J.G."/>
            <person name="Papp V."/>
            <person name="Albert L."/>
            <person name="Andreopoulos W."/>
            <person name="Angelini C."/>
            <person name="Antonin V."/>
            <person name="Barry K.W."/>
            <person name="Bougher N.L."/>
            <person name="Buchanan P."/>
            <person name="Buyck B."/>
            <person name="Bense V."/>
            <person name="Catcheside P."/>
            <person name="Chovatia M."/>
            <person name="Cooper J."/>
            <person name="Damon W."/>
            <person name="Desjardin D."/>
            <person name="Finy P."/>
            <person name="Geml J."/>
            <person name="Haridas S."/>
            <person name="Hughes K."/>
            <person name="Justo A."/>
            <person name="Karasinski D."/>
            <person name="Kautmanova I."/>
            <person name="Kiss B."/>
            <person name="Kocsube S."/>
            <person name="Kotiranta H."/>
            <person name="LaButti K.M."/>
            <person name="Lechner B.E."/>
            <person name="Liimatainen K."/>
            <person name="Lipzen A."/>
            <person name="Lukacs Z."/>
            <person name="Mihaltcheva S."/>
            <person name="Morgado L.N."/>
            <person name="Niskanen T."/>
            <person name="Noordeloos M.E."/>
            <person name="Ohm R.A."/>
            <person name="Ortiz-Santana B."/>
            <person name="Ovrebo C."/>
            <person name="Racz N."/>
            <person name="Riley R."/>
            <person name="Savchenko A."/>
            <person name="Shiryaev A."/>
            <person name="Soop K."/>
            <person name="Spirin V."/>
            <person name="Szebenyi C."/>
            <person name="Tomsovsky M."/>
            <person name="Tulloss R.E."/>
            <person name="Uehling J."/>
            <person name="Grigoriev I.V."/>
            <person name="Vagvolgyi C."/>
            <person name="Papp T."/>
            <person name="Martin F.M."/>
            <person name="Miettinen O."/>
            <person name="Hibbett D.S."/>
            <person name="Nagy L.G."/>
        </authorList>
    </citation>
    <scope>NUCLEOTIDE SEQUENCE [LARGE SCALE GENOMIC DNA]</scope>
    <source>
        <strain evidence="2 3">CBS 121175</strain>
    </source>
</reference>
<dbReference type="OrthoDB" id="3270336at2759"/>